<evidence type="ECO:0000313" key="1">
    <source>
        <dbReference type="EMBL" id="KZV30924.1"/>
    </source>
</evidence>
<dbReference type="EMBL" id="KV007777">
    <property type="protein sequence ID" value="KZV30924.1"/>
    <property type="molecule type" value="Genomic_DNA"/>
</dbReference>
<dbReference type="Proteomes" id="UP000250235">
    <property type="component" value="Unassembled WGS sequence"/>
</dbReference>
<dbReference type="AlphaFoldDB" id="A0A2Z7B8T4"/>
<organism evidence="1 2">
    <name type="scientific">Dorcoceras hygrometricum</name>
    <dbReference type="NCBI Taxonomy" id="472368"/>
    <lineage>
        <taxon>Eukaryota</taxon>
        <taxon>Viridiplantae</taxon>
        <taxon>Streptophyta</taxon>
        <taxon>Embryophyta</taxon>
        <taxon>Tracheophyta</taxon>
        <taxon>Spermatophyta</taxon>
        <taxon>Magnoliopsida</taxon>
        <taxon>eudicotyledons</taxon>
        <taxon>Gunneridae</taxon>
        <taxon>Pentapetalae</taxon>
        <taxon>asterids</taxon>
        <taxon>lamiids</taxon>
        <taxon>Lamiales</taxon>
        <taxon>Gesneriaceae</taxon>
        <taxon>Didymocarpoideae</taxon>
        <taxon>Trichosporeae</taxon>
        <taxon>Loxocarpinae</taxon>
        <taxon>Dorcoceras</taxon>
    </lineage>
</organism>
<accession>A0A2Z7B8T4</accession>
<evidence type="ECO:0000313" key="2">
    <source>
        <dbReference type="Proteomes" id="UP000250235"/>
    </source>
</evidence>
<protein>
    <submittedName>
        <fullName evidence="1">Uncharacterized protein</fullName>
    </submittedName>
</protein>
<proteinExistence type="predicted"/>
<keyword evidence="2" id="KW-1185">Reference proteome</keyword>
<gene>
    <name evidence="1" type="ORF">F511_11754</name>
</gene>
<name>A0A2Z7B8T4_9LAMI</name>
<sequence length="167" mass="18751">MDLIKLRTRSRKAARYLETRSGDQLSQRNKSFVRAEHLYCEPDRGSGFVGVLLGVLVAAGYDIGPEFTREDLVTALNEMVLEYKKLSKSLEEVKAERDSCATNDELVGSNNMQAALTPGLDRLPHYKNCMDLQCYLVIEADWAIIAMKAVLLKLVVLQGWKGQSLKK</sequence>
<reference evidence="1 2" key="1">
    <citation type="journal article" date="2015" name="Proc. Natl. Acad. Sci. U.S.A.">
        <title>The resurrection genome of Boea hygrometrica: A blueprint for survival of dehydration.</title>
        <authorList>
            <person name="Xiao L."/>
            <person name="Yang G."/>
            <person name="Zhang L."/>
            <person name="Yang X."/>
            <person name="Zhao S."/>
            <person name="Ji Z."/>
            <person name="Zhou Q."/>
            <person name="Hu M."/>
            <person name="Wang Y."/>
            <person name="Chen M."/>
            <person name="Xu Y."/>
            <person name="Jin H."/>
            <person name="Xiao X."/>
            <person name="Hu G."/>
            <person name="Bao F."/>
            <person name="Hu Y."/>
            <person name="Wan P."/>
            <person name="Li L."/>
            <person name="Deng X."/>
            <person name="Kuang T."/>
            <person name="Xiang C."/>
            <person name="Zhu J.K."/>
            <person name="Oliver M.J."/>
            <person name="He Y."/>
        </authorList>
    </citation>
    <scope>NUCLEOTIDE SEQUENCE [LARGE SCALE GENOMIC DNA]</scope>
    <source>
        <strain evidence="2">cv. XS01</strain>
    </source>
</reference>